<proteinExistence type="predicted"/>
<feature type="region of interest" description="Disordered" evidence="1">
    <location>
        <begin position="18"/>
        <end position="39"/>
    </location>
</feature>
<dbReference type="EMBL" id="ML170264">
    <property type="protein sequence ID" value="TDL15731.1"/>
    <property type="molecule type" value="Genomic_DNA"/>
</dbReference>
<name>A0A4Y7PL58_9AGAM</name>
<organism evidence="2 3">
    <name type="scientific">Rickenella mellea</name>
    <dbReference type="NCBI Taxonomy" id="50990"/>
    <lineage>
        <taxon>Eukaryota</taxon>
        <taxon>Fungi</taxon>
        <taxon>Dikarya</taxon>
        <taxon>Basidiomycota</taxon>
        <taxon>Agaricomycotina</taxon>
        <taxon>Agaricomycetes</taxon>
        <taxon>Hymenochaetales</taxon>
        <taxon>Rickenellaceae</taxon>
        <taxon>Rickenella</taxon>
    </lineage>
</organism>
<dbReference type="VEuPathDB" id="FungiDB:BD410DRAFT_87504"/>
<evidence type="ECO:0000313" key="3">
    <source>
        <dbReference type="Proteomes" id="UP000294933"/>
    </source>
</evidence>
<keyword evidence="3" id="KW-1185">Reference proteome</keyword>
<reference evidence="2 3" key="1">
    <citation type="submission" date="2018-06" db="EMBL/GenBank/DDBJ databases">
        <title>A transcriptomic atlas of mushroom development highlights an independent origin of complex multicellularity.</title>
        <authorList>
            <consortium name="DOE Joint Genome Institute"/>
            <person name="Krizsan K."/>
            <person name="Almasi E."/>
            <person name="Merenyi Z."/>
            <person name="Sahu N."/>
            <person name="Viragh M."/>
            <person name="Koszo T."/>
            <person name="Mondo S."/>
            <person name="Kiss B."/>
            <person name="Balint B."/>
            <person name="Kues U."/>
            <person name="Barry K."/>
            <person name="Hegedus J.C."/>
            <person name="Henrissat B."/>
            <person name="Johnson J."/>
            <person name="Lipzen A."/>
            <person name="Ohm R."/>
            <person name="Nagy I."/>
            <person name="Pangilinan J."/>
            <person name="Yan J."/>
            <person name="Xiong Y."/>
            <person name="Grigoriev I.V."/>
            <person name="Hibbett D.S."/>
            <person name="Nagy L.G."/>
        </authorList>
    </citation>
    <scope>NUCLEOTIDE SEQUENCE [LARGE SCALE GENOMIC DNA]</scope>
    <source>
        <strain evidence="2 3">SZMC22713</strain>
    </source>
</reference>
<evidence type="ECO:0000256" key="1">
    <source>
        <dbReference type="SAM" id="MobiDB-lite"/>
    </source>
</evidence>
<dbReference type="Proteomes" id="UP000294933">
    <property type="component" value="Unassembled WGS sequence"/>
</dbReference>
<sequence>MKRYSHSTDLKEAVRHAEAQHLTRRRRDHKYLATPPSSPNHHCRNAVACVSAIGIIHYGPHDPETPLTTSSISFYVKSGQGFSHVSRVIDWILRCGRLNDGMDMSRTPRVQRTRPTATALRIANLSSHVVLHPCGVPKSLKPAYDGFVYHLNRLNMLNFALETKETFLYLS</sequence>
<dbReference type="AlphaFoldDB" id="A0A4Y7PL58"/>
<gene>
    <name evidence="2" type="ORF">BD410DRAFT_87504</name>
</gene>
<evidence type="ECO:0000313" key="2">
    <source>
        <dbReference type="EMBL" id="TDL15731.1"/>
    </source>
</evidence>
<accession>A0A4Y7PL58</accession>
<protein>
    <submittedName>
        <fullName evidence="2">Uncharacterized protein</fullName>
    </submittedName>
</protein>